<protein>
    <submittedName>
        <fullName evidence="2">Uncharacterized protein</fullName>
    </submittedName>
</protein>
<gene>
    <name evidence="2" type="ORF">GCM10009663_18860</name>
</gene>
<name>A0ABN1TGB8_9ACTN</name>
<keyword evidence="3" id="KW-1185">Reference proteome</keyword>
<evidence type="ECO:0000256" key="1">
    <source>
        <dbReference type="SAM" id="MobiDB-lite"/>
    </source>
</evidence>
<dbReference type="Proteomes" id="UP001499987">
    <property type="component" value="Unassembled WGS sequence"/>
</dbReference>
<dbReference type="EMBL" id="BAAALD010000012">
    <property type="protein sequence ID" value="GAA1077314.1"/>
    <property type="molecule type" value="Genomic_DNA"/>
</dbReference>
<comment type="caution">
    <text evidence="2">The sequence shown here is derived from an EMBL/GenBank/DDBJ whole genome shotgun (WGS) entry which is preliminary data.</text>
</comment>
<reference evidence="2 3" key="1">
    <citation type="journal article" date="2019" name="Int. J. Syst. Evol. Microbiol.">
        <title>The Global Catalogue of Microorganisms (GCM) 10K type strain sequencing project: providing services to taxonomists for standard genome sequencing and annotation.</title>
        <authorList>
            <consortium name="The Broad Institute Genomics Platform"/>
            <consortium name="The Broad Institute Genome Sequencing Center for Infectious Disease"/>
            <person name="Wu L."/>
            <person name="Ma J."/>
        </authorList>
    </citation>
    <scope>NUCLEOTIDE SEQUENCE [LARGE SCALE GENOMIC DNA]</scope>
    <source>
        <strain evidence="2 3">JCM 13002</strain>
    </source>
</reference>
<accession>A0ABN1TGB8</accession>
<sequence>MCPVSRPGTTFPGNRTDGPDVDTISTENRNPARERGPADALEGGAPWES</sequence>
<feature type="region of interest" description="Disordered" evidence="1">
    <location>
        <begin position="1"/>
        <end position="49"/>
    </location>
</feature>
<proteinExistence type="predicted"/>
<evidence type="ECO:0000313" key="2">
    <source>
        <dbReference type="EMBL" id="GAA1077314.1"/>
    </source>
</evidence>
<evidence type="ECO:0000313" key="3">
    <source>
        <dbReference type="Proteomes" id="UP001499987"/>
    </source>
</evidence>
<organism evidence="2 3">
    <name type="scientific">Kitasatospora arboriphila</name>
    <dbReference type="NCBI Taxonomy" id="258052"/>
    <lineage>
        <taxon>Bacteria</taxon>
        <taxon>Bacillati</taxon>
        <taxon>Actinomycetota</taxon>
        <taxon>Actinomycetes</taxon>
        <taxon>Kitasatosporales</taxon>
        <taxon>Streptomycetaceae</taxon>
        <taxon>Kitasatospora</taxon>
    </lineage>
</organism>